<dbReference type="EMBL" id="BMYV01000001">
    <property type="protein sequence ID" value="GGX56986.1"/>
    <property type="molecule type" value="Genomic_DNA"/>
</dbReference>
<gene>
    <name evidence="2" type="ORF">GCM10011309_02340</name>
</gene>
<feature type="transmembrane region" description="Helical" evidence="1">
    <location>
        <begin position="63"/>
        <end position="81"/>
    </location>
</feature>
<organism evidence="2 3">
    <name type="scientific">Litorimonas cladophorae</name>
    <dbReference type="NCBI Taxonomy" id="1220491"/>
    <lineage>
        <taxon>Bacteria</taxon>
        <taxon>Pseudomonadati</taxon>
        <taxon>Pseudomonadota</taxon>
        <taxon>Alphaproteobacteria</taxon>
        <taxon>Maricaulales</taxon>
        <taxon>Robiginitomaculaceae</taxon>
    </lineage>
</organism>
<accession>A0A918KBZ2</accession>
<feature type="transmembrane region" description="Helical" evidence="1">
    <location>
        <begin position="93"/>
        <end position="110"/>
    </location>
</feature>
<dbReference type="RefSeq" id="WP_189580205.1">
    <property type="nucleotide sequence ID" value="NZ_BMYV01000001.1"/>
</dbReference>
<dbReference type="Pfam" id="PF04307">
    <property type="entry name" value="YdjM"/>
    <property type="match status" value="1"/>
</dbReference>
<feature type="transmembrane region" description="Helical" evidence="1">
    <location>
        <begin position="130"/>
        <end position="150"/>
    </location>
</feature>
<name>A0A918KBZ2_9PROT</name>
<sequence>MFMGHYGPAVWDTQRGKGEVLVPLWAGFLAVQFIDVIFALFVIVGIEGETRMVGGAPLFTIPYSHSLVTALGWSLLGGLLFKLLRPKSGARGFWVVFGLVFSHWILDLIVHRPDLPLWPGSGVEFGLGVWNLPIVAFVLEIGLLGAAFLYWMRVTTGPRSSVLGLAAIFVFMTALQYAFILVPGLQVQQGNFDPIAGPHGVALGGLMLFTYALLGLWIAWIERYRTPR</sequence>
<feature type="transmembrane region" description="Helical" evidence="1">
    <location>
        <begin position="20"/>
        <end position="43"/>
    </location>
</feature>
<reference evidence="2 3" key="1">
    <citation type="journal article" date="2014" name="Int. J. Syst. Evol. Microbiol.">
        <title>Complete genome sequence of Corynebacterium casei LMG S-19264T (=DSM 44701T), isolated from a smear-ripened cheese.</title>
        <authorList>
            <consortium name="US DOE Joint Genome Institute (JGI-PGF)"/>
            <person name="Walter F."/>
            <person name="Albersmeier A."/>
            <person name="Kalinowski J."/>
            <person name="Ruckert C."/>
        </authorList>
    </citation>
    <scope>NUCLEOTIDE SEQUENCE [LARGE SCALE GENOMIC DNA]</scope>
    <source>
        <strain evidence="2 3">KCTC 23968</strain>
    </source>
</reference>
<evidence type="ECO:0000313" key="2">
    <source>
        <dbReference type="EMBL" id="GGX56986.1"/>
    </source>
</evidence>
<protein>
    <submittedName>
        <fullName evidence="2">Uncharacterized protein</fullName>
    </submittedName>
</protein>
<feature type="transmembrane region" description="Helical" evidence="1">
    <location>
        <begin position="162"/>
        <end position="182"/>
    </location>
</feature>
<keyword evidence="1" id="KW-1133">Transmembrane helix</keyword>
<dbReference type="Proteomes" id="UP000600865">
    <property type="component" value="Unassembled WGS sequence"/>
</dbReference>
<feature type="transmembrane region" description="Helical" evidence="1">
    <location>
        <begin position="202"/>
        <end position="221"/>
    </location>
</feature>
<dbReference type="AlphaFoldDB" id="A0A918KBZ2"/>
<evidence type="ECO:0000313" key="3">
    <source>
        <dbReference type="Proteomes" id="UP000600865"/>
    </source>
</evidence>
<proteinExistence type="predicted"/>
<keyword evidence="1" id="KW-0472">Membrane</keyword>
<comment type="caution">
    <text evidence="2">The sequence shown here is derived from an EMBL/GenBank/DDBJ whole genome shotgun (WGS) entry which is preliminary data.</text>
</comment>
<keyword evidence="3" id="KW-1185">Reference proteome</keyword>
<evidence type="ECO:0000256" key="1">
    <source>
        <dbReference type="SAM" id="Phobius"/>
    </source>
</evidence>
<dbReference type="InterPro" id="IPR007404">
    <property type="entry name" value="YdjM-like"/>
</dbReference>
<keyword evidence="1" id="KW-0812">Transmembrane</keyword>